<organism evidence="1 2">
    <name type="scientific">Enterococcus phage IME-EFm1</name>
    <dbReference type="NCBI Taxonomy" id="1445858"/>
    <lineage>
        <taxon>Viruses</taxon>
        <taxon>Duplodnaviria</taxon>
        <taxon>Heunggongvirae</taxon>
        <taxon>Uroviricota</taxon>
        <taxon>Caudoviricetes</taxon>
        <taxon>Efemunavirus</taxon>
        <taxon>Efemunavirus Efm1</taxon>
    </lineage>
</organism>
<dbReference type="OrthoDB" id="7042at10239"/>
<name>A0A060AI73_9CAUD</name>
<evidence type="ECO:0000313" key="1">
    <source>
        <dbReference type="EMBL" id="AIA65099.1"/>
    </source>
</evidence>
<keyword evidence="2" id="KW-1185">Reference proteome</keyword>
<sequence length="230" mass="26246">MSELKKVIIVSAEEDDISVKLQVAREDYSAIYEAAVFKQTYDKESKTWKDFTDEDTKGKERLAKALEILGGSFENLEDKELEMYVDEETGKAYFEEGTSFKKIEKPLVSLKRLKQVPIVEIKDSAKGRAVVVEHEGKYYSFNFNSGVYIEKLNKFIPNQAKLAKAKARFNELFEDVNVTWETADMAIGMVVDCTVNKNKLDPKSPFGWLEAQALDPDDQKEAVTEEELPF</sequence>
<dbReference type="EMBL" id="KJ010489">
    <property type="protein sequence ID" value="AIA65099.1"/>
    <property type="molecule type" value="Genomic_DNA"/>
</dbReference>
<proteinExistence type="predicted"/>
<protein>
    <submittedName>
        <fullName evidence="1">Uncharacterized protein</fullName>
    </submittedName>
</protein>
<accession>A0A060AI73</accession>
<evidence type="ECO:0000313" key="2">
    <source>
        <dbReference type="Proteomes" id="UP000026980"/>
    </source>
</evidence>
<dbReference type="RefSeq" id="YP_009042680.1">
    <property type="nucleotide sequence ID" value="NC_024356.1"/>
</dbReference>
<dbReference type="GeneID" id="19686068"/>
<gene>
    <name evidence="1" type="ORF">IME_032</name>
</gene>
<dbReference type="KEGG" id="vg:19686068"/>
<dbReference type="Proteomes" id="UP000026980">
    <property type="component" value="Segment"/>
</dbReference>
<reference evidence="1 2" key="1">
    <citation type="journal article" date="2014" name="J. Gen. Virol.">
        <title>Characterization and complete genome sequence analysis of novel bacteriophage IME-EFm1 infecting Enterococcus faecium.</title>
        <authorList>
            <person name="Wang Y."/>
            <person name="Wang W."/>
            <person name="Lv Y."/>
            <person name="Zheng W."/>
            <person name="Mi Z."/>
            <person name="Pei G."/>
            <person name="An X."/>
            <person name="Xu X."/>
            <person name="Han C."/>
            <person name="Liu J."/>
            <person name="Zhou C."/>
            <person name="Tong Y."/>
        </authorList>
    </citation>
    <scope>NUCLEOTIDE SEQUENCE [LARGE SCALE GENOMIC DNA]</scope>
</reference>